<dbReference type="GO" id="GO:0005743">
    <property type="term" value="C:mitochondrial inner membrane"/>
    <property type="evidence" value="ECO:0007669"/>
    <property type="project" value="UniProtKB-SubCell"/>
</dbReference>
<evidence type="ECO:0000256" key="10">
    <source>
        <dbReference type="ARBA" id="ARBA00054707"/>
    </source>
</evidence>
<comment type="similarity">
    <text evidence="2 12">Belongs to the mitochondrial carrier (TC 2.A.29) family.</text>
</comment>
<keyword evidence="4 11" id="KW-0812">Transmembrane</keyword>
<dbReference type="Proteomes" id="UP000054558">
    <property type="component" value="Unassembled WGS sequence"/>
</dbReference>
<evidence type="ECO:0000256" key="9">
    <source>
        <dbReference type="ARBA" id="ARBA00023136"/>
    </source>
</evidence>
<evidence type="ECO:0000256" key="7">
    <source>
        <dbReference type="ARBA" id="ARBA00022989"/>
    </source>
</evidence>
<dbReference type="InterPro" id="IPR002067">
    <property type="entry name" value="MCP"/>
</dbReference>
<dbReference type="PROSITE" id="PS50920">
    <property type="entry name" value="SOLCAR"/>
    <property type="match status" value="3"/>
</dbReference>
<organism evidence="14 15">
    <name type="scientific">Klebsormidium nitens</name>
    <name type="common">Green alga</name>
    <name type="synonym">Ulothrix nitens</name>
    <dbReference type="NCBI Taxonomy" id="105231"/>
    <lineage>
        <taxon>Eukaryota</taxon>
        <taxon>Viridiplantae</taxon>
        <taxon>Streptophyta</taxon>
        <taxon>Klebsormidiophyceae</taxon>
        <taxon>Klebsormidiales</taxon>
        <taxon>Klebsormidiaceae</taxon>
        <taxon>Klebsormidium</taxon>
    </lineage>
</organism>
<evidence type="ECO:0000313" key="15">
    <source>
        <dbReference type="Proteomes" id="UP000054558"/>
    </source>
</evidence>
<keyword evidence="8" id="KW-0496">Mitochondrion</keyword>
<keyword evidence="15" id="KW-1185">Reference proteome</keyword>
<keyword evidence="5" id="KW-0677">Repeat</keyword>
<dbReference type="OMA" id="RHMIRTE"/>
<feature type="region of interest" description="Disordered" evidence="13">
    <location>
        <begin position="369"/>
        <end position="391"/>
    </location>
</feature>
<evidence type="ECO:0000256" key="4">
    <source>
        <dbReference type="ARBA" id="ARBA00022692"/>
    </source>
</evidence>
<keyword evidence="7" id="KW-1133">Transmembrane helix</keyword>
<evidence type="ECO:0000256" key="6">
    <source>
        <dbReference type="ARBA" id="ARBA00022792"/>
    </source>
</evidence>
<evidence type="ECO:0000256" key="11">
    <source>
        <dbReference type="PROSITE-ProRule" id="PRU00282"/>
    </source>
</evidence>
<evidence type="ECO:0000256" key="1">
    <source>
        <dbReference type="ARBA" id="ARBA00004448"/>
    </source>
</evidence>
<dbReference type="Gene3D" id="1.50.40.10">
    <property type="entry name" value="Mitochondrial carrier domain"/>
    <property type="match status" value="1"/>
</dbReference>
<dbReference type="SUPFAM" id="SSF103506">
    <property type="entry name" value="Mitochondrial carrier"/>
    <property type="match status" value="1"/>
</dbReference>
<feature type="repeat" description="Solcar" evidence="11">
    <location>
        <begin position="182"/>
        <end position="265"/>
    </location>
</feature>
<dbReference type="STRING" id="105231.A0A1Y1I645"/>
<dbReference type="PRINTS" id="PR00926">
    <property type="entry name" value="MITOCARRIER"/>
</dbReference>
<keyword evidence="3 12" id="KW-0813">Transport</keyword>
<evidence type="ECO:0000256" key="12">
    <source>
        <dbReference type="RuleBase" id="RU000488"/>
    </source>
</evidence>
<evidence type="ECO:0000256" key="13">
    <source>
        <dbReference type="SAM" id="MobiDB-lite"/>
    </source>
</evidence>
<evidence type="ECO:0000256" key="5">
    <source>
        <dbReference type="ARBA" id="ARBA00022737"/>
    </source>
</evidence>
<dbReference type="InterPro" id="IPR023395">
    <property type="entry name" value="MCP_dom_sf"/>
</dbReference>
<dbReference type="Pfam" id="PF00153">
    <property type="entry name" value="Mito_carr"/>
    <property type="match status" value="3"/>
</dbReference>
<dbReference type="GO" id="GO:0055085">
    <property type="term" value="P:transmembrane transport"/>
    <property type="evidence" value="ECO:0007669"/>
    <property type="project" value="InterPro"/>
</dbReference>
<feature type="repeat" description="Solcar" evidence="11">
    <location>
        <begin position="400"/>
        <end position="482"/>
    </location>
</feature>
<keyword evidence="9 11" id="KW-0472">Membrane</keyword>
<dbReference type="InterPro" id="IPR018108">
    <property type="entry name" value="MCP_transmembrane"/>
</dbReference>
<dbReference type="FunFam" id="1.50.40.10:FF:000098">
    <property type="entry name" value="Mitochondrial substrate carrier family protein"/>
    <property type="match status" value="1"/>
</dbReference>
<evidence type="ECO:0000256" key="8">
    <source>
        <dbReference type="ARBA" id="ARBA00023128"/>
    </source>
</evidence>
<keyword evidence="6" id="KW-0999">Mitochondrion inner membrane</keyword>
<dbReference type="EMBL" id="DF237129">
    <property type="protein sequence ID" value="GAQ84197.1"/>
    <property type="molecule type" value="Genomic_DNA"/>
</dbReference>
<proteinExistence type="inferred from homology"/>
<sequence length="486" mass="53176">MGAASGLRTAGVGWSKVRLSSDHVSWDRRQPGDESLLSFALEVVPAWTKLVDQKLGLRRHQQPSPADCAGSISRVPRRRRGRGVSLVVDSNSAFDLASPLLQEAEMSWEKEEAIEVAELTQSSKLDSENREASSTAIVDEDVTDREGLGAQILKRGARWRDVLSRNSVQLLRQLPRLSPEAANTFKHLFSGAVAAAVARTSVAPLERVKVEYIIHDVQTSVPETVSRILQHEGAGGFWKGNAVNILRTAPFKAANFYAFDLYRKAFLKRRGQRDLTNWERIMAGAAAGATATVVCFPLDTVRTRLIARPDQFRGVIDCFYQVITKEGPISLYRGLLPGIVSMAPAGAVFYGVYDLLKAQHLRSVKSRDNFDTASGASAPEPSKQTPSTFGTHHTELGTFRTLLYGGISGICAEATTYPLEVLRRQLQLQGARGIKLGLRETVAQILRQGGPGAFYAGLLPSSMQVIPSAALSYYVYEVCKNVMMVT</sequence>
<dbReference type="PANTHER" id="PTHR24089">
    <property type="entry name" value="SOLUTE CARRIER FAMILY 25"/>
    <property type="match status" value="1"/>
</dbReference>
<dbReference type="AlphaFoldDB" id="A0A1Y1I645"/>
<comment type="subcellular location">
    <subcellularLocation>
        <location evidence="1">Mitochondrion inner membrane</location>
        <topology evidence="1">Multi-pass membrane protein</topology>
    </subcellularLocation>
</comment>
<evidence type="ECO:0000256" key="2">
    <source>
        <dbReference type="ARBA" id="ARBA00006375"/>
    </source>
</evidence>
<feature type="compositionally biased region" description="Polar residues" evidence="13">
    <location>
        <begin position="382"/>
        <end position="391"/>
    </location>
</feature>
<comment type="function">
    <text evidence="10">Probable mitochondrial adenylate carrier that catalyzes the transport of ATP, ADP and AMP.</text>
</comment>
<name>A0A1Y1I645_KLENI</name>
<gene>
    <name evidence="14" type="ORF">KFL_001800050</name>
</gene>
<accession>A0A1Y1I645</accession>
<evidence type="ECO:0000313" key="14">
    <source>
        <dbReference type="EMBL" id="GAQ84197.1"/>
    </source>
</evidence>
<protein>
    <submittedName>
        <fullName evidence="14">Mitochondrial substrate carrier family protein</fullName>
    </submittedName>
</protein>
<feature type="repeat" description="Solcar" evidence="11">
    <location>
        <begin position="275"/>
        <end position="359"/>
    </location>
</feature>
<dbReference type="OrthoDB" id="270584at2759"/>
<evidence type="ECO:0000256" key="3">
    <source>
        <dbReference type="ARBA" id="ARBA00022448"/>
    </source>
</evidence>
<reference evidence="14 15" key="1">
    <citation type="journal article" date="2014" name="Nat. Commun.">
        <title>Klebsormidium flaccidum genome reveals primary factors for plant terrestrial adaptation.</title>
        <authorList>
            <person name="Hori K."/>
            <person name="Maruyama F."/>
            <person name="Fujisawa T."/>
            <person name="Togashi T."/>
            <person name="Yamamoto N."/>
            <person name="Seo M."/>
            <person name="Sato S."/>
            <person name="Yamada T."/>
            <person name="Mori H."/>
            <person name="Tajima N."/>
            <person name="Moriyama T."/>
            <person name="Ikeuchi M."/>
            <person name="Watanabe M."/>
            <person name="Wada H."/>
            <person name="Kobayashi K."/>
            <person name="Saito M."/>
            <person name="Masuda T."/>
            <person name="Sasaki-Sekimoto Y."/>
            <person name="Mashiguchi K."/>
            <person name="Awai K."/>
            <person name="Shimojima M."/>
            <person name="Masuda S."/>
            <person name="Iwai M."/>
            <person name="Nobusawa T."/>
            <person name="Narise T."/>
            <person name="Kondo S."/>
            <person name="Saito H."/>
            <person name="Sato R."/>
            <person name="Murakawa M."/>
            <person name="Ihara Y."/>
            <person name="Oshima-Yamada Y."/>
            <person name="Ohtaka K."/>
            <person name="Satoh M."/>
            <person name="Sonobe K."/>
            <person name="Ishii M."/>
            <person name="Ohtani R."/>
            <person name="Kanamori-Sato M."/>
            <person name="Honoki R."/>
            <person name="Miyazaki D."/>
            <person name="Mochizuki H."/>
            <person name="Umetsu J."/>
            <person name="Higashi K."/>
            <person name="Shibata D."/>
            <person name="Kamiya Y."/>
            <person name="Sato N."/>
            <person name="Nakamura Y."/>
            <person name="Tabata S."/>
            <person name="Ida S."/>
            <person name="Kurokawa K."/>
            <person name="Ohta H."/>
        </authorList>
    </citation>
    <scope>NUCLEOTIDE SEQUENCE [LARGE SCALE GENOMIC DNA]</scope>
    <source>
        <strain evidence="14 15">NIES-2285</strain>
    </source>
</reference>